<sequence>MSQNTATRLLVTTAVVELTTGIAMFAFADHFRSVLYAPMAPLLPHLSAALLAGGTLLVMSLRYGPVLPLQRLLNLLAAVPLLMTSYLIFGAGGVTGGVTYAILAIGVAVSGWVAVPRMFRVTMGCIETAVGLLFLLAPGLFSSPGFRPLWPYMPAVGLLGLSSGLLLLLGRGFRLQERWRWVELYAAALPALLVATFWNTGAWSGVVLWAALGAGLILDWVPAARSPERTAEAAWTKDPHEAWSAQALQHVESLSWLLVLLVVSTAALLGGGVDRALPNAVAFVLIVGGFNLLSRWPLPLTLPHRLRLHLHLVVLTVAISLVATAPIASPLLPTILIVPLIAARAGGARQGYAMLVAVLVLMALSRLNRSGEFPPPPVMAAVETVSMGILGVAGVLIARTQRALFHQVAETTQSLARKNQELQAVNEELSAQQEELAAQQDELLRQHRTLLDQARELSAQRDELMESEGRFRAAFENAPIGIALVGLDLVILRANPALHGMLGYEPGALTGVSLCHMTHPEDLPAHRTRMEEVLAGRAEDYAVEQRFIHRSGGIVWVSASLATVRDAQARPLYFVAQIMDVTARRSAEEQLRRMANFDPLTDLVNRRYFQRQIHAALTGSDEPRGALLFLDFDRFKFVNDTMGHLAGDDLLRGLAQVMLRIIGERGTVARLGGDEFGILVPDIDGPGAKELAARLLAAVRTHIAFFNDRPVGVTVSIGIALYPDHGRTVEELMLHADLAMYQAKHSGRDRYRVFSPDGPEAGMGAWPAWEARIRTALAENRFTLVFQPILDLRRNEVTQYEALLRMVDRDGSLIPPAEFLPVAESFGLMRDIDRWVVRRAVETIAEQRACGKQITLSVNLSAHALTDPDLLEHIRGLIHEHQIPPGSLRFELTESAAVSDPDQAASLIQALTEMGCQFALDDFGSGFSSLLYLKQLPVRSLKIDGGFISRLHADPVDQNLVRAIVTMARGLGIQTVAEYVGSDQALDILRECGVDAAQGFHVGQPGPLPA</sequence>
<feature type="transmembrane region" description="Helical" evidence="2">
    <location>
        <begin position="379"/>
        <end position="398"/>
    </location>
</feature>
<feature type="transmembrane region" description="Helical" evidence="2">
    <location>
        <begin position="122"/>
        <end position="143"/>
    </location>
</feature>
<dbReference type="Pfam" id="PF00563">
    <property type="entry name" value="EAL"/>
    <property type="match status" value="1"/>
</dbReference>
<evidence type="ECO:0000259" key="3">
    <source>
        <dbReference type="PROSITE" id="PS50112"/>
    </source>
</evidence>
<feature type="coiled-coil region" evidence="1">
    <location>
        <begin position="408"/>
        <end position="467"/>
    </location>
</feature>
<feature type="domain" description="EAL" evidence="5">
    <location>
        <begin position="766"/>
        <end position="1010"/>
    </location>
</feature>
<dbReference type="InterPro" id="IPR029787">
    <property type="entry name" value="Nucleotide_cyclase"/>
</dbReference>
<dbReference type="Gene3D" id="3.20.20.450">
    <property type="entry name" value="EAL domain"/>
    <property type="match status" value="1"/>
</dbReference>
<evidence type="ECO:0000259" key="5">
    <source>
        <dbReference type="PROSITE" id="PS50883"/>
    </source>
</evidence>
<dbReference type="PANTHER" id="PTHR44757">
    <property type="entry name" value="DIGUANYLATE CYCLASE DGCP"/>
    <property type="match status" value="1"/>
</dbReference>
<dbReference type="PROSITE" id="PS50113">
    <property type="entry name" value="PAC"/>
    <property type="match status" value="1"/>
</dbReference>
<dbReference type="PANTHER" id="PTHR44757:SF2">
    <property type="entry name" value="BIOFILM ARCHITECTURE MAINTENANCE PROTEIN MBAA"/>
    <property type="match status" value="1"/>
</dbReference>
<evidence type="ECO:0000259" key="4">
    <source>
        <dbReference type="PROSITE" id="PS50113"/>
    </source>
</evidence>
<dbReference type="SUPFAM" id="SSF55073">
    <property type="entry name" value="Nucleotide cyclase"/>
    <property type="match status" value="1"/>
</dbReference>
<dbReference type="RefSeq" id="WP_209468207.1">
    <property type="nucleotide sequence ID" value="NZ_JAGGLG010000048.1"/>
</dbReference>
<dbReference type="CDD" id="cd00130">
    <property type="entry name" value="PAS"/>
    <property type="match status" value="1"/>
</dbReference>
<dbReference type="EMBL" id="JAGGLG010000048">
    <property type="protein sequence ID" value="MBP2020106.1"/>
    <property type="molecule type" value="Genomic_DNA"/>
</dbReference>
<evidence type="ECO:0000256" key="1">
    <source>
        <dbReference type="SAM" id="Coils"/>
    </source>
</evidence>
<evidence type="ECO:0000259" key="6">
    <source>
        <dbReference type="PROSITE" id="PS50887"/>
    </source>
</evidence>
<dbReference type="Proteomes" id="UP001519289">
    <property type="component" value="Unassembled WGS sequence"/>
</dbReference>
<gene>
    <name evidence="7" type="ORF">J2Z79_003560</name>
</gene>
<dbReference type="InterPro" id="IPR001633">
    <property type="entry name" value="EAL_dom"/>
</dbReference>
<evidence type="ECO:0000313" key="8">
    <source>
        <dbReference type="Proteomes" id="UP001519289"/>
    </source>
</evidence>
<feature type="transmembrane region" description="Helical" evidence="2">
    <location>
        <begin position="149"/>
        <end position="169"/>
    </location>
</feature>
<proteinExistence type="predicted"/>
<feature type="transmembrane region" description="Helical" evidence="2">
    <location>
        <begin position="181"/>
        <end position="198"/>
    </location>
</feature>
<dbReference type="Pfam" id="PF00990">
    <property type="entry name" value="GGDEF"/>
    <property type="match status" value="1"/>
</dbReference>
<keyword evidence="1" id="KW-0175">Coiled coil</keyword>
<feature type="transmembrane region" description="Helical" evidence="2">
    <location>
        <begin position="350"/>
        <end position="367"/>
    </location>
</feature>
<dbReference type="InterPro" id="IPR000700">
    <property type="entry name" value="PAS-assoc_C"/>
</dbReference>
<dbReference type="InterPro" id="IPR000160">
    <property type="entry name" value="GGDEF_dom"/>
</dbReference>
<feature type="transmembrane region" description="Helical" evidence="2">
    <location>
        <begin position="279"/>
        <end position="298"/>
    </location>
</feature>
<keyword evidence="2" id="KW-0472">Membrane</keyword>
<dbReference type="InterPro" id="IPR013655">
    <property type="entry name" value="PAS_fold_3"/>
</dbReference>
<feature type="transmembrane region" description="Helical" evidence="2">
    <location>
        <begin position="9"/>
        <end position="28"/>
    </location>
</feature>
<evidence type="ECO:0000256" key="2">
    <source>
        <dbReference type="SAM" id="Phobius"/>
    </source>
</evidence>
<dbReference type="InterPro" id="IPR052155">
    <property type="entry name" value="Biofilm_reg_signaling"/>
</dbReference>
<dbReference type="SUPFAM" id="SSF141868">
    <property type="entry name" value="EAL domain-like"/>
    <property type="match status" value="1"/>
</dbReference>
<dbReference type="SMART" id="SM00091">
    <property type="entry name" value="PAS"/>
    <property type="match status" value="1"/>
</dbReference>
<dbReference type="PROSITE" id="PS50112">
    <property type="entry name" value="PAS"/>
    <property type="match status" value="1"/>
</dbReference>
<keyword evidence="2" id="KW-0812">Transmembrane</keyword>
<reference evidence="7 8" key="1">
    <citation type="submission" date="2021-03" db="EMBL/GenBank/DDBJ databases">
        <title>Genomic Encyclopedia of Type Strains, Phase IV (KMG-IV): sequencing the most valuable type-strain genomes for metagenomic binning, comparative biology and taxonomic classification.</title>
        <authorList>
            <person name="Goeker M."/>
        </authorList>
    </citation>
    <scope>NUCLEOTIDE SEQUENCE [LARGE SCALE GENOMIC DNA]</scope>
    <source>
        <strain evidence="7 8">DSM 27138</strain>
    </source>
</reference>
<dbReference type="SMART" id="SM00052">
    <property type="entry name" value="EAL"/>
    <property type="match status" value="1"/>
</dbReference>
<feature type="transmembrane region" description="Helical" evidence="2">
    <location>
        <begin position="310"/>
        <end position="338"/>
    </location>
</feature>
<name>A0ABS4JYQ9_9FIRM</name>
<feature type="transmembrane region" description="Helical" evidence="2">
    <location>
        <begin position="97"/>
        <end position="115"/>
    </location>
</feature>
<feature type="domain" description="GGDEF" evidence="6">
    <location>
        <begin position="623"/>
        <end position="756"/>
    </location>
</feature>
<dbReference type="NCBIfam" id="TIGR00229">
    <property type="entry name" value="sensory_box"/>
    <property type="match status" value="1"/>
</dbReference>
<comment type="caution">
    <text evidence="7">The sequence shown here is derived from an EMBL/GenBank/DDBJ whole genome shotgun (WGS) entry which is preliminary data.</text>
</comment>
<feature type="transmembrane region" description="Helical" evidence="2">
    <location>
        <begin position="254"/>
        <end position="273"/>
    </location>
</feature>
<dbReference type="PROSITE" id="PS50883">
    <property type="entry name" value="EAL"/>
    <property type="match status" value="1"/>
</dbReference>
<dbReference type="InterPro" id="IPR035965">
    <property type="entry name" value="PAS-like_dom_sf"/>
</dbReference>
<dbReference type="InterPro" id="IPR001610">
    <property type="entry name" value="PAC"/>
</dbReference>
<dbReference type="InterPro" id="IPR043128">
    <property type="entry name" value="Rev_trsase/Diguanyl_cyclase"/>
</dbReference>
<feature type="transmembrane region" description="Helical" evidence="2">
    <location>
        <begin position="40"/>
        <end position="60"/>
    </location>
</feature>
<feature type="domain" description="PAC" evidence="4">
    <location>
        <begin position="541"/>
        <end position="593"/>
    </location>
</feature>
<dbReference type="Gene3D" id="3.30.70.270">
    <property type="match status" value="1"/>
</dbReference>
<accession>A0ABS4JYQ9</accession>
<dbReference type="SMART" id="SM00086">
    <property type="entry name" value="PAC"/>
    <property type="match status" value="1"/>
</dbReference>
<dbReference type="SUPFAM" id="SSF55785">
    <property type="entry name" value="PYP-like sensor domain (PAS domain)"/>
    <property type="match status" value="1"/>
</dbReference>
<protein>
    <submittedName>
        <fullName evidence="7">Diguanylate cyclase (GGDEF)-like protein/PAS domain S-box-containing protein</fullName>
    </submittedName>
</protein>
<dbReference type="InterPro" id="IPR000014">
    <property type="entry name" value="PAS"/>
</dbReference>
<dbReference type="Pfam" id="PF08447">
    <property type="entry name" value="PAS_3"/>
    <property type="match status" value="1"/>
</dbReference>
<dbReference type="PROSITE" id="PS50887">
    <property type="entry name" value="GGDEF"/>
    <property type="match status" value="1"/>
</dbReference>
<evidence type="ECO:0000313" key="7">
    <source>
        <dbReference type="EMBL" id="MBP2020106.1"/>
    </source>
</evidence>
<keyword evidence="2" id="KW-1133">Transmembrane helix</keyword>
<dbReference type="NCBIfam" id="TIGR00254">
    <property type="entry name" value="GGDEF"/>
    <property type="match status" value="1"/>
</dbReference>
<keyword evidence="8" id="KW-1185">Reference proteome</keyword>
<dbReference type="SMART" id="SM00267">
    <property type="entry name" value="GGDEF"/>
    <property type="match status" value="1"/>
</dbReference>
<dbReference type="Gene3D" id="3.30.450.20">
    <property type="entry name" value="PAS domain"/>
    <property type="match status" value="1"/>
</dbReference>
<dbReference type="InterPro" id="IPR035919">
    <property type="entry name" value="EAL_sf"/>
</dbReference>
<dbReference type="CDD" id="cd01949">
    <property type="entry name" value="GGDEF"/>
    <property type="match status" value="1"/>
</dbReference>
<organism evidence="7 8">
    <name type="scientific">Symbiobacterium terraclitae</name>
    <dbReference type="NCBI Taxonomy" id="557451"/>
    <lineage>
        <taxon>Bacteria</taxon>
        <taxon>Bacillati</taxon>
        <taxon>Bacillota</taxon>
        <taxon>Clostridia</taxon>
        <taxon>Eubacteriales</taxon>
        <taxon>Symbiobacteriaceae</taxon>
        <taxon>Symbiobacterium</taxon>
    </lineage>
</organism>
<feature type="transmembrane region" description="Helical" evidence="2">
    <location>
        <begin position="72"/>
        <end position="91"/>
    </location>
</feature>
<feature type="domain" description="PAS" evidence="3">
    <location>
        <begin position="467"/>
        <end position="537"/>
    </location>
</feature>
<dbReference type="CDD" id="cd01948">
    <property type="entry name" value="EAL"/>
    <property type="match status" value="1"/>
</dbReference>